<reference evidence="3" key="1">
    <citation type="submission" date="2016-02" db="EMBL/GenBank/DDBJ databases">
        <authorList>
            <person name="Rodrigo-Torres Lidia"/>
            <person name="Arahal R.David."/>
        </authorList>
    </citation>
    <scope>NUCLEOTIDE SEQUENCE [LARGE SCALE GENOMIC DNA]</scope>
    <source>
        <strain evidence="3">CECT 9029</strain>
    </source>
</reference>
<gene>
    <name evidence="2" type="ORF">GCE9029_02483</name>
</gene>
<name>A0A128F357_9GAMM</name>
<feature type="domain" description="Peptidase S9 prolyl oligopeptidase catalytic" evidence="1">
    <location>
        <begin position="87"/>
        <end position="219"/>
    </location>
</feature>
<accession>A0A128F357</accession>
<dbReference type="SUPFAM" id="SSF53474">
    <property type="entry name" value="alpha/beta-Hydrolases"/>
    <property type="match status" value="1"/>
</dbReference>
<dbReference type="InterPro" id="IPR001375">
    <property type="entry name" value="Peptidase_S9_cat"/>
</dbReference>
<keyword evidence="2" id="KW-0378">Hydrolase</keyword>
<organism evidence="2 3">
    <name type="scientific">Grimontia celer</name>
    <dbReference type="NCBI Taxonomy" id="1796497"/>
    <lineage>
        <taxon>Bacteria</taxon>
        <taxon>Pseudomonadati</taxon>
        <taxon>Pseudomonadota</taxon>
        <taxon>Gammaproteobacteria</taxon>
        <taxon>Vibrionales</taxon>
        <taxon>Vibrionaceae</taxon>
        <taxon>Grimontia</taxon>
    </lineage>
</organism>
<dbReference type="GO" id="GO:0008236">
    <property type="term" value="F:serine-type peptidase activity"/>
    <property type="evidence" value="ECO:0007669"/>
    <property type="project" value="InterPro"/>
</dbReference>
<keyword evidence="3" id="KW-1185">Reference proteome</keyword>
<dbReference type="InterPro" id="IPR029058">
    <property type="entry name" value="AB_hydrolase_fold"/>
</dbReference>
<dbReference type="Proteomes" id="UP000071641">
    <property type="component" value="Unassembled WGS sequence"/>
</dbReference>
<dbReference type="EMBL" id="FIZX01000002">
    <property type="protein sequence ID" value="CZF81238.1"/>
    <property type="molecule type" value="Genomic_DNA"/>
</dbReference>
<dbReference type="Gene3D" id="3.40.50.1820">
    <property type="entry name" value="alpha/beta hydrolase"/>
    <property type="match status" value="1"/>
</dbReference>
<sequence>MELKIDKRRTIVDIHENGVRAHPCLVVAIHGDSPFGAVSYQNQFAKAIAKRASNVVSVGLLRPGFKDDLGRKSGSWKGFCVGDNYNRKRIDHIVSAIQTLKDLYSPSKIIICGHSGGAAITGKIIAYYPSLADIAVMVSCPADINRWRKDMYEQHRNPLFWGNLRVTSPMALVDRIDAKTGIHLICGKEDDVTQPYLTEDYAKALNQNGKKVQTDVIPGGHDIFLDEFVIDKVVVKVNSMLSQSKNAQAIEADCQA</sequence>
<dbReference type="RefSeq" id="WP_062663548.1">
    <property type="nucleotide sequence ID" value="NZ_FIZX01000002.1"/>
</dbReference>
<proteinExistence type="predicted"/>
<dbReference type="AlphaFoldDB" id="A0A128F357"/>
<dbReference type="STRING" id="1796497.GCE9029_02483"/>
<evidence type="ECO:0000313" key="2">
    <source>
        <dbReference type="EMBL" id="CZF81238.1"/>
    </source>
</evidence>
<dbReference type="Pfam" id="PF00326">
    <property type="entry name" value="Peptidase_S9"/>
    <property type="match status" value="1"/>
</dbReference>
<evidence type="ECO:0000259" key="1">
    <source>
        <dbReference type="Pfam" id="PF00326"/>
    </source>
</evidence>
<evidence type="ECO:0000313" key="3">
    <source>
        <dbReference type="Proteomes" id="UP000071641"/>
    </source>
</evidence>
<protein>
    <submittedName>
        <fullName evidence="2">Alpha/beta hydrolase family protein</fullName>
    </submittedName>
</protein>
<dbReference type="GO" id="GO:0006508">
    <property type="term" value="P:proteolysis"/>
    <property type="evidence" value="ECO:0007669"/>
    <property type="project" value="InterPro"/>
</dbReference>